<feature type="region of interest" description="Disordered" evidence="1">
    <location>
        <begin position="58"/>
        <end position="109"/>
    </location>
</feature>
<accession>A0A409W2V3</accession>
<evidence type="ECO:0000313" key="2">
    <source>
        <dbReference type="EMBL" id="PPQ72822.1"/>
    </source>
</evidence>
<gene>
    <name evidence="2" type="ORF">CVT24_012898</name>
</gene>
<dbReference type="InParanoid" id="A0A409W2V3"/>
<organism evidence="2 3">
    <name type="scientific">Panaeolus cyanescens</name>
    <dbReference type="NCBI Taxonomy" id="181874"/>
    <lineage>
        <taxon>Eukaryota</taxon>
        <taxon>Fungi</taxon>
        <taxon>Dikarya</taxon>
        <taxon>Basidiomycota</taxon>
        <taxon>Agaricomycotina</taxon>
        <taxon>Agaricomycetes</taxon>
        <taxon>Agaricomycetidae</taxon>
        <taxon>Agaricales</taxon>
        <taxon>Agaricineae</taxon>
        <taxon>Galeropsidaceae</taxon>
        <taxon>Panaeolus</taxon>
    </lineage>
</organism>
<dbReference type="Proteomes" id="UP000284842">
    <property type="component" value="Unassembled WGS sequence"/>
</dbReference>
<protein>
    <submittedName>
        <fullName evidence="2">Uncharacterized protein</fullName>
    </submittedName>
</protein>
<keyword evidence="3" id="KW-1185">Reference proteome</keyword>
<evidence type="ECO:0000313" key="3">
    <source>
        <dbReference type="Proteomes" id="UP000284842"/>
    </source>
</evidence>
<dbReference type="EMBL" id="NHTK01005850">
    <property type="protein sequence ID" value="PPQ72822.1"/>
    <property type="molecule type" value="Genomic_DNA"/>
</dbReference>
<proteinExistence type="predicted"/>
<name>A0A409W2V3_9AGAR</name>
<reference evidence="2 3" key="1">
    <citation type="journal article" date="2018" name="Evol. Lett.">
        <title>Horizontal gene cluster transfer increased hallucinogenic mushroom diversity.</title>
        <authorList>
            <person name="Reynolds H.T."/>
            <person name="Vijayakumar V."/>
            <person name="Gluck-Thaler E."/>
            <person name="Korotkin H.B."/>
            <person name="Matheny P.B."/>
            <person name="Slot J.C."/>
        </authorList>
    </citation>
    <scope>NUCLEOTIDE SEQUENCE [LARGE SCALE GENOMIC DNA]</scope>
    <source>
        <strain evidence="2 3">2629</strain>
    </source>
</reference>
<evidence type="ECO:0000256" key="1">
    <source>
        <dbReference type="SAM" id="MobiDB-lite"/>
    </source>
</evidence>
<comment type="caution">
    <text evidence="2">The sequence shown here is derived from an EMBL/GenBank/DDBJ whole genome shotgun (WGS) entry which is preliminary data.</text>
</comment>
<dbReference type="AlphaFoldDB" id="A0A409W2V3"/>
<sequence>MYKDKGAGCTMKHEPLKYMWGAATGHKKSPSSIQNWEIIQHHITNRVFPAGHRFCGCPKHTSRETPSASVSQHSTGRAHASNDAEGRLVGSVDGDDTSRPHDVSEFSLPSTRHPVTMFSVVCLSSEKRRKWMGQLGSVEEAD</sequence>
<feature type="compositionally biased region" description="Polar residues" evidence="1">
    <location>
        <begin position="64"/>
        <end position="75"/>
    </location>
</feature>